<dbReference type="InterPro" id="IPR025312">
    <property type="entry name" value="DUF4216"/>
</dbReference>
<feature type="domain" description="DUF4216" evidence="1">
    <location>
        <begin position="264"/>
        <end position="338"/>
    </location>
</feature>
<dbReference type="PANTHER" id="PTHR48258">
    <property type="entry name" value="DUF4218 DOMAIN-CONTAINING PROTEIN-RELATED"/>
    <property type="match status" value="1"/>
</dbReference>
<dbReference type="Proteomes" id="UP000604825">
    <property type="component" value="Unassembled WGS sequence"/>
</dbReference>
<evidence type="ECO:0008006" key="5">
    <source>
        <dbReference type="Google" id="ProtNLM"/>
    </source>
</evidence>
<dbReference type="Pfam" id="PF13960">
    <property type="entry name" value="DUF4218"/>
    <property type="match status" value="1"/>
</dbReference>
<name>A0A811S143_9POAL</name>
<dbReference type="PANTHER" id="PTHR48258:SF12">
    <property type="entry name" value="TRANSPOSON PROTEIN, CACTA, EN_SPM SUB-CLASS"/>
    <property type="match status" value="1"/>
</dbReference>
<dbReference type="OrthoDB" id="668711at2759"/>
<dbReference type="Pfam" id="PF13952">
    <property type="entry name" value="DUF4216"/>
    <property type="match status" value="1"/>
</dbReference>
<dbReference type="AlphaFoldDB" id="A0A811S143"/>
<evidence type="ECO:0000259" key="2">
    <source>
        <dbReference type="Pfam" id="PF13960"/>
    </source>
</evidence>
<sequence>MQELLQAAFFRNEMFESLPSMSEGVVDVESGFADMEQTVAEDVHPADDNAKESEQNLYERYLKDAHTSLYPGCKFSKLSFLVNLYHLKCLNGWTQESFTRLLVHLMVHLVEEVRLGGPVHYRWMYPMERFFVRLKALVKNRAQPEGSIAEGYCMEECMTFCSRFLDGDTRFNRPARNPEPSGNMKDMYMFESAGEPIGKATVSHFDSQLLIQAHRYVLRHCDELEEFRKFHTLSREAARSTQNSGVVNIAEDGVNYYGRLTDIIELTYTDYKVVLFKCDWYDVHHRAGLRNDEFGLPLVNFSKKIHTGEKLEHDPCVFSSQVEQVFYVEHPKAEGWNSVVRFKPRDTFDMGDDELPPDEAN</sequence>
<accession>A0A811S143</accession>
<evidence type="ECO:0000259" key="1">
    <source>
        <dbReference type="Pfam" id="PF13952"/>
    </source>
</evidence>
<evidence type="ECO:0000313" key="4">
    <source>
        <dbReference type="Proteomes" id="UP000604825"/>
    </source>
</evidence>
<protein>
    <recommendedName>
        <fullName evidence="5">DUF4218 domain-containing protein</fullName>
    </recommendedName>
</protein>
<proteinExistence type="predicted"/>
<keyword evidence="4" id="KW-1185">Reference proteome</keyword>
<comment type="caution">
    <text evidence="3">The sequence shown here is derived from an EMBL/GenBank/DDBJ whole genome shotgun (WGS) entry which is preliminary data.</text>
</comment>
<evidence type="ECO:0000313" key="3">
    <source>
        <dbReference type="EMBL" id="CAD6334486.1"/>
    </source>
</evidence>
<gene>
    <name evidence="3" type="ORF">NCGR_LOCUS58584</name>
</gene>
<dbReference type="InterPro" id="IPR025452">
    <property type="entry name" value="DUF4218"/>
</dbReference>
<dbReference type="EMBL" id="CAJGYO010000017">
    <property type="protein sequence ID" value="CAD6334486.1"/>
    <property type="molecule type" value="Genomic_DNA"/>
</dbReference>
<feature type="domain" description="DUF4218" evidence="2">
    <location>
        <begin position="95"/>
        <end position="177"/>
    </location>
</feature>
<organism evidence="3 4">
    <name type="scientific">Miscanthus lutarioriparius</name>
    <dbReference type="NCBI Taxonomy" id="422564"/>
    <lineage>
        <taxon>Eukaryota</taxon>
        <taxon>Viridiplantae</taxon>
        <taxon>Streptophyta</taxon>
        <taxon>Embryophyta</taxon>
        <taxon>Tracheophyta</taxon>
        <taxon>Spermatophyta</taxon>
        <taxon>Magnoliopsida</taxon>
        <taxon>Liliopsida</taxon>
        <taxon>Poales</taxon>
        <taxon>Poaceae</taxon>
        <taxon>PACMAD clade</taxon>
        <taxon>Panicoideae</taxon>
        <taxon>Andropogonodae</taxon>
        <taxon>Andropogoneae</taxon>
        <taxon>Saccharinae</taxon>
        <taxon>Miscanthus</taxon>
    </lineage>
</organism>
<reference evidence="3" key="1">
    <citation type="submission" date="2020-10" db="EMBL/GenBank/DDBJ databases">
        <authorList>
            <person name="Han B."/>
            <person name="Lu T."/>
            <person name="Zhao Q."/>
            <person name="Huang X."/>
            <person name="Zhao Y."/>
        </authorList>
    </citation>
    <scope>NUCLEOTIDE SEQUENCE</scope>
</reference>